<keyword evidence="3" id="KW-1185">Reference proteome</keyword>
<gene>
    <name evidence="2" type="ORF">O1G22_01360</name>
</gene>
<dbReference type="RefSeq" id="WP_270079565.1">
    <property type="nucleotide sequence ID" value="NZ_CP115300.1"/>
</dbReference>
<feature type="transmembrane region" description="Helical" evidence="1">
    <location>
        <begin position="46"/>
        <end position="65"/>
    </location>
</feature>
<evidence type="ECO:0000313" key="2">
    <source>
        <dbReference type="EMBL" id="WBO61605.1"/>
    </source>
</evidence>
<protein>
    <submittedName>
        <fullName evidence="2">Uncharacterized protein</fullName>
    </submittedName>
</protein>
<reference evidence="2 3" key="1">
    <citation type="submission" date="2022-12" db="EMBL/GenBank/DDBJ databases">
        <authorList>
            <person name="Mo P."/>
        </authorList>
    </citation>
    <scope>NUCLEOTIDE SEQUENCE [LARGE SCALE GENOMIC DNA]</scope>
    <source>
        <strain evidence="2 3">HUAS 2-6</strain>
    </source>
</reference>
<feature type="transmembrane region" description="Helical" evidence="1">
    <location>
        <begin position="21"/>
        <end position="40"/>
    </location>
</feature>
<keyword evidence="1" id="KW-0472">Membrane</keyword>
<name>A0ABY7NU65_9ACTN</name>
<evidence type="ECO:0000256" key="1">
    <source>
        <dbReference type="SAM" id="Phobius"/>
    </source>
</evidence>
<accession>A0ABY7NU65</accession>
<keyword evidence="1" id="KW-0812">Transmembrane</keyword>
<dbReference type="EMBL" id="CP115300">
    <property type="protein sequence ID" value="WBO61605.1"/>
    <property type="molecule type" value="Genomic_DNA"/>
</dbReference>
<evidence type="ECO:0000313" key="3">
    <source>
        <dbReference type="Proteomes" id="UP001212326"/>
    </source>
</evidence>
<keyword evidence="1" id="KW-1133">Transmembrane helix</keyword>
<proteinExistence type="predicted"/>
<organism evidence="2 3">
    <name type="scientific">Streptomyces camelliae</name>
    <dbReference type="NCBI Taxonomy" id="3004093"/>
    <lineage>
        <taxon>Bacteria</taxon>
        <taxon>Bacillati</taxon>
        <taxon>Actinomycetota</taxon>
        <taxon>Actinomycetes</taxon>
        <taxon>Kitasatosporales</taxon>
        <taxon>Streptomycetaceae</taxon>
        <taxon>Streptomyces</taxon>
    </lineage>
</organism>
<sequence length="93" mass="9471">MPTRIRAFVGSVPRAPGSVRHSLAVLNTVAVAAEVLLALADGAAAAVTGLTLVTAVALVLGRYAVGGGAQDSDHRRRVRLLDSQLRSTTSPGV</sequence>
<dbReference type="Proteomes" id="UP001212326">
    <property type="component" value="Chromosome"/>
</dbReference>